<comment type="caution">
    <text evidence="2">The sequence shown here is derived from an EMBL/GenBank/DDBJ whole genome shotgun (WGS) entry which is preliminary data.</text>
</comment>
<proteinExistence type="predicted"/>
<organism evidence="2 3">
    <name type="scientific">Paractinoplanes rishiriensis</name>
    <dbReference type="NCBI Taxonomy" id="1050105"/>
    <lineage>
        <taxon>Bacteria</taxon>
        <taxon>Bacillati</taxon>
        <taxon>Actinomycetota</taxon>
        <taxon>Actinomycetes</taxon>
        <taxon>Micromonosporales</taxon>
        <taxon>Micromonosporaceae</taxon>
        <taxon>Paractinoplanes</taxon>
    </lineage>
</organism>
<reference evidence="2" key="1">
    <citation type="submission" date="2021-01" db="EMBL/GenBank/DDBJ databases">
        <title>Whole genome shotgun sequence of Actinoplanes rishiriensis NBRC 108556.</title>
        <authorList>
            <person name="Komaki H."/>
            <person name="Tamura T."/>
        </authorList>
    </citation>
    <scope>NUCLEOTIDE SEQUENCE</scope>
    <source>
        <strain evidence="2">NBRC 108556</strain>
    </source>
</reference>
<feature type="transmembrane region" description="Helical" evidence="1">
    <location>
        <begin position="58"/>
        <end position="77"/>
    </location>
</feature>
<keyword evidence="3" id="KW-1185">Reference proteome</keyword>
<keyword evidence="1" id="KW-0472">Membrane</keyword>
<keyword evidence="1" id="KW-0812">Transmembrane</keyword>
<protein>
    <submittedName>
        <fullName evidence="2">Uncharacterized protein</fullName>
    </submittedName>
</protein>
<dbReference type="RefSeq" id="WP_203786550.1">
    <property type="nucleotide sequence ID" value="NZ_BOMV01000073.1"/>
</dbReference>
<dbReference type="Proteomes" id="UP000636960">
    <property type="component" value="Unassembled WGS sequence"/>
</dbReference>
<accession>A0A919K6A6</accession>
<keyword evidence="1" id="KW-1133">Transmembrane helix</keyword>
<feature type="transmembrane region" description="Helical" evidence="1">
    <location>
        <begin position="12"/>
        <end position="38"/>
    </location>
</feature>
<name>A0A919K6A6_9ACTN</name>
<dbReference type="AlphaFoldDB" id="A0A919K6A6"/>
<gene>
    <name evidence="2" type="ORF">Ari01nite_70320</name>
</gene>
<evidence type="ECO:0000313" key="2">
    <source>
        <dbReference type="EMBL" id="GIE99567.1"/>
    </source>
</evidence>
<sequence length="130" mass="12905">MGENGNQVTDRSGVTVLGTALLGGCAALVALAVLLVVSPASFVSLMPDWVVADRSDQVTAWVIVATCVLAAVLLGLARGRAPRLRGVAITVLLLAAAGSASNALASRASEQIPEPACVERSGGPATCPGG</sequence>
<evidence type="ECO:0000256" key="1">
    <source>
        <dbReference type="SAM" id="Phobius"/>
    </source>
</evidence>
<feature type="transmembrane region" description="Helical" evidence="1">
    <location>
        <begin position="84"/>
        <end position="105"/>
    </location>
</feature>
<evidence type="ECO:0000313" key="3">
    <source>
        <dbReference type="Proteomes" id="UP000636960"/>
    </source>
</evidence>
<dbReference type="EMBL" id="BOMV01000073">
    <property type="protein sequence ID" value="GIE99567.1"/>
    <property type="molecule type" value="Genomic_DNA"/>
</dbReference>